<dbReference type="EMBL" id="GL377305">
    <property type="protein sequence ID" value="EFI98474.1"/>
    <property type="molecule type" value="Genomic_DNA"/>
</dbReference>
<name>D8Q1B2_SCHCM</name>
<keyword evidence="2" id="KW-1185">Reference proteome</keyword>
<dbReference type="HOGENOM" id="CLU_018544_13_0_1"/>
<dbReference type="AlphaFoldDB" id="D8Q1B2"/>
<accession>D8Q1B2</accession>
<reference evidence="1 2" key="1">
    <citation type="journal article" date="2010" name="Nat. Biotechnol.">
        <title>Genome sequence of the model mushroom Schizophyllum commune.</title>
        <authorList>
            <person name="Ohm R.A."/>
            <person name="de Jong J.F."/>
            <person name="Lugones L.G."/>
            <person name="Aerts A."/>
            <person name="Kothe E."/>
            <person name="Stajich J.E."/>
            <person name="de Vries R.P."/>
            <person name="Record E."/>
            <person name="Levasseur A."/>
            <person name="Baker S.E."/>
            <person name="Bartholomew K.A."/>
            <person name="Coutinho P.M."/>
            <person name="Erdmann S."/>
            <person name="Fowler T.J."/>
            <person name="Gathman A.C."/>
            <person name="Lombard V."/>
            <person name="Henrissat B."/>
            <person name="Knabe N."/>
            <person name="Kuees U."/>
            <person name="Lilly W.W."/>
            <person name="Lindquist E."/>
            <person name="Lucas S."/>
            <person name="Magnuson J.K."/>
            <person name="Piumi F."/>
            <person name="Raudaskoski M."/>
            <person name="Salamov A."/>
            <person name="Schmutz J."/>
            <person name="Schwarze F.W.M.R."/>
            <person name="vanKuyk P.A."/>
            <person name="Horton J.S."/>
            <person name="Grigoriev I.V."/>
            <person name="Woesten H.A.B."/>
        </authorList>
    </citation>
    <scope>NUCLEOTIDE SEQUENCE [LARGE SCALE GENOMIC DNA]</scope>
    <source>
        <strain evidence="2">H4-8 / FGSC 9210</strain>
    </source>
</reference>
<dbReference type="Proteomes" id="UP000007431">
    <property type="component" value="Unassembled WGS sequence"/>
</dbReference>
<dbReference type="InParanoid" id="D8Q1B2"/>
<gene>
    <name evidence="1" type="ORF">SCHCODRAFT_108192</name>
</gene>
<dbReference type="KEGG" id="scm:SCHCO_02619159"/>
<feature type="non-terminal residue" evidence="1">
    <location>
        <position position="524"/>
    </location>
</feature>
<dbReference type="RefSeq" id="XP_003033377.1">
    <property type="nucleotide sequence ID" value="XM_003033331.1"/>
</dbReference>
<proteinExistence type="predicted"/>
<protein>
    <submittedName>
        <fullName evidence="1">Uncharacterized protein</fullName>
    </submittedName>
</protein>
<sequence>MFTIAASLLQDAATRSNLRLLRAGVVPEDACTACIQEDLWALEAALARMQTTSDEASPNLSCTLRLRADVERQQALSRAMISPIRRLPPEILSIIFVLVVPGDWGHCVSELLRRTSLSSSQVCHVWRTVALNTPWLRNTIEIDPYWTGYTRRRDTFDVRLARAGQVPLRLRIDNSGCFSKRDAEIWTLLKTQSHRWSALKVVGPSYLCIGRPFPLLTQLELVGEFCESVDLECFAYAPIISLTLCCDQEPLRVPAQLPSAWNVTKLIVDCDEHLGQDFLRIITNCSAQLRYLTVSTCDIRKSSVGVMQGVVFLVLETLTLRKAALKLLRYFRVPQLRLLELCGGDDVAKQQRLPMKNWLRTLRTAQEDTTSSWDSLRWLTLANFSPQNTKYMIECLDLLPNIQSLNIECRDDDPVCPCLPSRELIHALIRDPADATSMGRLPRLRRLGLLLSLPDRFGDIKAALLRTVLLTRLTEGVYDGQVLARLERFDSDLPGDWTVGGLLDRYFIDSETYAPSLETQMLFV</sequence>
<evidence type="ECO:0000313" key="2">
    <source>
        <dbReference type="Proteomes" id="UP000007431"/>
    </source>
</evidence>
<organism evidence="2">
    <name type="scientific">Schizophyllum commune (strain H4-8 / FGSC 9210)</name>
    <name type="common">Split gill fungus</name>
    <dbReference type="NCBI Taxonomy" id="578458"/>
    <lineage>
        <taxon>Eukaryota</taxon>
        <taxon>Fungi</taxon>
        <taxon>Dikarya</taxon>
        <taxon>Basidiomycota</taxon>
        <taxon>Agaricomycotina</taxon>
        <taxon>Agaricomycetes</taxon>
        <taxon>Agaricomycetidae</taxon>
        <taxon>Agaricales</taxon>
        <taxon>Schizophyllaceae</taxon>
        <taxon>Schizophyllum</taxon>
    </lineage>
</organism>
<dbReference type="VEuPathDB" id="FungiDB:SCHCODRAFT_02619159"/>
<dbReference type="GeneID" id="9590851"/>
<evidence type="ECO:0000313" key="1">
    <source>
        <dbReference type="EMBL" id="EFI98474.1"/>
    </source>
</evidence>
<dbReference type="OrthoDB" id="3353710at2759"/>